<feature type="transmembrane region" description="Helical" evidence="1">
    <location>
        <begin position="49"/>
        <end position="69"/>
    </location>
</feature>
<evidence type="ECO:0000313" key="3">
    <source>
        <dbReference type="Proteomes" id="UP000287651"/>
    </source>
</evidence>
<keyword evidence="1" id="KW-1133">Transmembrane helix</keyword>
<comment type="caution">
    <text evidence="2">The sequence shown here is derived from an EMBL/GenBank/DDBJ whole genome shotgun (WGS) entry which is preliminary data.</text>
</comment>
<evidence type="ECO:0000313" key="2">
    <source>
        <dbReference type="EMBL" id="RRT80236.1"/>
    </source>
</evidence>
<gene>
    <name evidence="2" type="ORF">B296_00001275</name>
</gene>
<evidence type="ECO:0000256" key="1">
    <source>
        <dbReference type="SAM" id="Phobius"/>
    </source>
</evidence>
<dbReference type="EMBL" id="AMZH03001195">
    <property type="protein sequence ID" value="RRT80236.1"/>
    <property type="molecule type" value="Genomic_DNA"/>
</dbReference>
<sequence length="100" mass="11792">MDMPQKNYSLGQIIRYGLKWILTLLLMEAMTHFFYYNAFAVRTKIPFCFVWFLLANYYYMLIIYACYQVRSAFGMCIQRELSAIAGAVTISCLMVCFIFI</sequence>
<proteinExistence type="predicted"/>
<dbReference type="AlphaFoldDB" id="A0A427AVT7"/>
<feature type="transmembrane region" description="Helical" evidence="1">
    <location>
        <begin position="81"/>
        <end position="99"/>
    </location>
</feature>
<keyword evidence="1" id="KW-0472">Membrane</keyword>
<accession>A0A427AVT7</accession>
<dbReference type="Proteomes" id="UP000287651">
    <property type="component" value="Unassembled WGS sequence"/>
</dbReference>
<protein>
    <submittedName>
        <fullName evidence="2">Uncharacterized protein</fullName>
    </submittedName>
</protein>
<keyword evidence="1" id="KW-0812">Transmembrane</keyword>
<reference evidence="2 3" key="1">
    <citation type="journal article" date="2014" name="Agronomy (Basel)">
        <title>A Draft Genome Sequence for Ensete ventricosum, the Drought-Tolerant Tree Against Hunger.</title>
        <authorList>
            <person name="Harrison J."/>
            <person name="Moore K.A."/>
            <person name="Paszkiewicz K."/>
            <person name="Jones T."/>
            <person name="Grant M."/>
            <person name="Ambacheew D."/>
            <person name="Muzemil S."/>
            <person name="Studholme D.J."/>
        </authorList>
    </citation>
    <scope>NUCLEOTIDE SEQUENCE [LARGE SCALE GENOMIC DNA]</scope>
</reference>
<name>A0A427AVT7_ENSVE</name>
<feature type="transmembrane region" description="Helical" evidence="1">
    <location>
        <begin position="20"/>
        <end position="37"/>
    </location>
</feature>
<organism evidence="2 3">
    <name type="scientific">Ensete ventricosum</name>
    <name type="common">Abyssinian banana</name>
    <name type="synonym">Musa ensete</name>
    <dbReference type="NCBI Taxonomy" id="4639"/>
    <lineage>
        <taxon>Eukaryota</taxon>
        <taxon>Viridiplantae</taxon>
        <taxon>Streptophyta</taxon>
        <taxon>Embryophyta</taxon>
        <taxon>Tracheophyta</taxon>
        <taxon>Spermatophyta</taxon>
        <taxon>Magnoliopsida</taxon>
        <taxon>Liliopsida</taxon>
        <taxon>Zingiberales</taxon>
        <taxon>Musaceae</taxon>
        <taxon>Ensete</taxon>
    </lineage>
</organism>